<protein>
    <submittedName>
        <fullName evidence="4">FMN-binding glutamate synthase family protein</fullName>
    </submittedName>
</protein>
<dbReference type="InterPro" id="IPR013785">
    <property type="entry name" value="Aldolase_TIM"/>
</dbReference>
<sequence length="505" mass="54683">MVLLFVLLGIVVLLIAVGIHDVIQKKHSILRNYPVIGHLRFLLEKIRPELQQYFIERNYDGRPYDRDTRSTIYSRAKGTNEEQPFGTERDVNEVGYEYLVHSTAPKPVAEQVPRVRIGGPDCTAPYEMALLNVSAMSFGAISANAIEALNRGAARGGFAHDTGEGGISEYHRNGGDLVWEIGSGYFGTRDADGGFDPDQFRDKAADDQVKLVSLKLSQGAKPGLGGVLPGAKVTPEIAAVRGVPVGKKVVSPPYHQVFSTPRELVLFIARMRELAGGKPAGFKLCVGSRTDVLAICKAMVAEGITPDFIVVDGAEGGTGAAPQEYEDHIGTPLTEGLLTVHNALTGVGLRDRVKIGASGKVATGVDVVKRILQGADYTNAARAMMMATGCIQAQTCHTNTCPVGVATQDPRRMRALDVADKTHRVANYQRETVESAMQVIASMGLEGPEQLEPRMLLRRVDHARTESYADLFEHLAPGQLLGGIHDVSKAWARDWVQADPDVFRP</sequence>
<gene>
    <name evidence="4" type="ORF">GCM10022235_49020</name>
</gene>
<comment type="caution">
    <text evidence="4">The sequence shown here is derived from an EMBL/GenBank/DDBJ whole genome shotgun (WGS) entry which is preliminary data.</text>
</comment>
<dbReference type="PIRSF" id="PIRSF500060">
    <property type="entry name" value="UCP500060"/>
    <property type="match status" value="1"/>
</dbReference>
<dbReference type="Gene3D" id="3.20.20.70">
    <property type="entry name" value="Aldolase class I"/>
    <property type="match status" value="1"/>
</dbReference>
<organism evidence="4 5">
    <name type="scientific">Kribbella ginsengisoli</name>
    <dbReference type="NCBI Taxonomy" id="363865"/>
    <lineage>
        <taxon>Bacteria</taxon>
        <taxon>Bacillati</taxon>
        <taxon>Actinomycetota</taxon>
        <taxon>Actinomycetes</taxon>
        <taxon>Propionibacteriales</taxon>
        <taxon>Kribbellaceae</taxon>
        <taxon>Kribbella</taxon>
    </lineage>
</organism>
<dbReference type="PANTHER" id="PTHR43819:SF1">
    <property type="entry name" value="ARCHAEAL-TYPE GLUTAMATE SYNTHASE [NADPH]"/>
    <property type="match status" value="1"/>
</dbReference>
<dbReference type="Proteomes" id="UP001501222">
    <property type="component" value="Unassembled WGS sequence"/>
</dbReference>
<dbReference type="Pfam" id="PF01645">
    <property type="entry name" value="Glu_synthase"/>
    <property type="match status" value="1"/>
</dbReference>
<feature type="domain" description="Glutamate synthase" evidence="3">
    <location>
        <begin position="131"/>
        <end position="445"/>
    </location>
</feature>
<reference evidence="5" key="1">
    <citation type="journal article" date="2019" name="Int. J. Syst. Evol. Microbiol.">
        <title>The Global Catalogue of Microorganisms (GCM) 10K type strain sequencing project: providing services to taxonomists for standard genome sequencing and annotation.</title>
        <authorList>
            <consortium name="The Broad Institute Genomics Platform"/>
            <consortium name="The Broad Institute Genome Sequencing Center for Infectious Disease"/>
            <person name="Wu L."/>
            <person name="Ma J."/>
        </authorList>
    </citation>
    <scope>NUCLEOTIDE SEQUENCE [LARGE SCALE GENOMIC DNA]</scope>
    <source>
        <strain evidence="5">JCM 16928</strain>
    </source>
</reference>
<dbReference type="EMBL" id="BAABAA010000007">
    <property type="protein sequence ID" value="GAA3573724.1"/>
    <property type="molecule type" value="Genomic_DNA"/>
</dbReference>
<evidence type="ECO:0000313" key="5">
    <source>
        <dbReference type="Proteomes" id="UP001501222"/>
    </source>
</evidence>
<name>A0ABP6XWG9_9ACTN</name>
<dbReference type="PANTHER" id="PTHR43819">
    <property type="entry name" value="ARCHAEAL-TYPE GLUTAMATE SYNTHASE [NADPH]"/>
    <property type="match status" value="1"/>
</dbReference>
<evidence type="ECO:0000256" key="2">
    <source>
        <dbReference type="PIRNR" id="PIRNR006429"/>
    </source>
</evidence>
<dbReference type="CDD" id="cd02808">
    <property type="entry name" value="GltS_FMN"/>
    <property type="match status" value="1"/>
</dbReference>
<proteinExistence type="inferred from homology"/>
<dbReference type="SUPFAM" id="SSF51395">
    <property type="entry name" value="FMN-linked oxidoreductases"/>
    <property type="match status" value="1"/>
</dbReference>
<dbReference type="PIRSF" id="PIRSF006429">
    <property type="entry name" value="GOGAT_lg_2"/>
    <property type="match status" value="1"/>
</dbReference>
<keyword evidence="5" id="KW-1185">Reference proteome</keyword>
<evidence type="ECO:0000259" key="3">
    <source>
        <dbReference type="Pfam" id="PF01645"/>
    </source>
</evidence>
<evidence type="ECO:0000313" key="4">
    <source>
        <dbReference type="EMBL" id="GAA3573724.1"/>
    </source>
</evidence>
<comment type="similarity">
    <text evidence="1 2">Belongs to the glutamate synthase family.</text>
</comment>
<evidence type="ECO:0000256" key="1">
    <source>
        <dbReference type="ARBA" id="ARBA00009716"/>
    </source>
</evidence>
<accession>A0ABP6XWG9</accession>
<dbReference type="InterPro" id="IPR027283">
    <property type="entry name" value="YerD"/>
</dbReference>
<dbReference type="InterPro" id="IPR024188">
    <property type="entry name" value="GltB"/>
</dbReference>
<dbReference type="InterPro" id="IPR002932">
    <property type="entry name" value="Glu_synthdom"/>
</dbReference>
<dbReference type="RefSeq" id="WP_344844341.1">
    <property type="nucleotide sequence ID" value="NZ_BAABAA010000007.1"/>
</dbReference>